<sequence>MSDRHGIIVGLASARGGVGRAMAVANVGALLAQKGKRVLVVDLAVDEPALERYFQGRGEGRRGAGVVDFFEGVRAAVSPLVSGRAREAPPEAAVRAWVTQLLDGGAGIRVVPLRLGGAPAEMFYWPAEGARSAVTRARVIEECPWLLAPLARALRARYDEVLVNVPSGRTEATALLAAHLVDKLVLLVDDASLEEAIELGRFAHARRVIVDASRPLALFPLLVRVEEGASGRAFVQEAKEQLEGLIYETTNVMGRDLGPYLGLATIPWNERAARGAMIAAEVEPAADPKSLAHAYLRFVQCLRRQSPLDVGEATRPSSRDLWAAIEARRGRGGPDSSPPTSSRLVVEDRGSSPPSAHTPQSVRLLEGDPFVRAAVLRAEGNFRAARKAYLEIARGEIRDEGGARDAARALLALGDLAIESGEAGGADYGEVIRRFFPRRFEDREFLTCVLLSSYRQGKLHAGREEWADACKHLGMALELAEEMRLTGEPPWLRAVLADAAHAAGVCCQELGWDDTAANHFAMARAACAGAEGHGSRAVEAASLCGAVFSVGRMGAYDRALDAAMELARRAEAPAAAPIPALVALGAANAAATLSLSGYGTQAAAALAALRERLAGVTESPLFEIAAAVACNEVTALDVLGRHEEAEARMAEVRARFAGTLHLPILEALCAAECSYAITRAERGLAREASEALFALRERLGRVWLRLDAGPGLLALVAGVSYSLARVLEREGRVDEARAALAEASQRARWDDPRRPRILGRAGLALLRVAAMLQGFGVAAGEASFEVARRNLREAAEHGGSDPFLLGCAGILALIRADEEEARGFLEKAFARGGEAAIARAWGAVREAMKPHEGWVLREIGARMESMPAEMRDALQALDPTGLAWLHALAGAPVSPRREAAPAGVALAAGAPGVVLGRANTRAIRPHAAPVCRPDTSLATEPPVPWVSCPLLLLERQDEGGMTKAGGVVDRLRAEVPALSSTLSFPGLSAALSGDLVGELAALYKGTLALRAALRTTRERAGRVEEAAELVDAWRGEDGAPVLRIFADDPAEEILLANGSEASLVRRGYVIARSTIEDTPYVALVSILAEGLAAGFDVVVRADEARAWMAVIEATPRKPRPGCARVRIEVDRVLVARGDLAALRRVVVWDGQGSEHQFVVEGIARVELSPRDCRPPSRSLDETLGGPATKR</sequence>
<feature type="compositionally biased region" description="Polar residues" evidence="1">
    <location>
        <begin position="352"/>
        <end position="361"/>
    </location>
</feature>
<dbReference type="InterPro" id="IPR002586">
    <property type="entry name" value="CobQ/CobB/MinD/ParA_Nub-bd_dom"/>
</dbReference>
<dbReference type="EMBL" id="JAQNDO010000001">
    <property type="protein sequence ID" value="MDC0746832.1"/>
    <property type="molecule type" value="Genomic_DNA"/>
</dbReference>
<evidence type="ECO:0000313" key="3">
    <source>
        <dbReference type="EMBL" id="MDC0746832.1"/>
    </source>
</evidence>
<comment type="caution">
    <text evidence="3">The sequence shown here is derived from an EMBL/GenBank/DDBJ whole genome shotgun (WGS) entry which is preliminary data.</text>
</comment>
<accession>A0ABT5F0Y0</accession>
<dbReference type="RefSeq" id="WP_271925200.1">
    <property type="nucleotide sequence ID" value="NZ_JAQNDO010000001.1"/>
</dbReference>
<feature type="region of interest" description="Disordered" evidence="1">
    <location>
        <begin position="327"/>
        <end position="361"/>
    </location>
</feature>
<dbReference type="SUPFAM" id="SSF52540">
    <property type="entry name" value="P-loop containing nucleoside triphosphate hydrolases"/>
    <property type="match status" value="1"/>
</dbReference>
<evidence type="ECO:0000259" key="2">
    <source>
        <dbReference type="Pfam" id="PF01656"/>
    </source>
</evidence>
<proteinExistence type="predicted"/>
<organism evidence="3 4">
    <name type="scientific">Polyangium mundeleinium</name>
    <dbReference type="NCBI Taxonomy" id="2995306"/>
    <lineage>
        <taxon>Bacteria</taxon>
        <taxon>Pseudomonadati</taxon>
        <taxon>Myxococcota</taxon>
        <taxon>Polyangia</taxon>
        <taxon>Polyangiales</taxon>
        <taxon>Polyangiaceae</taxon>
        <taxon>Polyangium</taxon>
    </lineage>
</organism>
<dbReference type="Proteomes" id="UP001221411">
    <property type="component" value="Unassembled WGS sequence"/>
</dbReference>
<dbReference type="Gene3D" id="1.25.40.10">
    <property type="entry name" value="Tetratricopeptide repeat domain"/>
    <property type="match status" value="1"/>
</dbReference>
<dbReference type="SUPFAM" id="SSF48452">
    <property type="entry name" value="TPR-like"/>
    <property type="match status" value="1"/>
</dbReference>
<evidence type="ECO:0000313" key="4">
    <source>
        <dbReference type="Proteomes" id="UP001221411"/>
    </source>
</evidence>
<dbReference type="InterPro" id="IPR027417">
    <property type="entry name" value="P-loop_NTPase"/>
</dbReference>
<protein>
    <recommendedName>
        <fullName evidence="2">CobQ/CobB/MinD/ParA nucleotide binding domain-containing protein</fullName>
    </recommendedName>
</protein>
<keyword evidence="4" id="KW-1185">Reference proteome</keyword>
<dbReference type="Gene3D" id="3.40.50.300">
    <property type="entry name" value="P-loop containing nucleotide triphosphate hydrolases"/>
    <property type="match status" value="1"/>
</dbReference>
<evidence type="ECO:0000256" key="1">
    <source>
        <dbReference type="SAM" id="MobiDB-lite"/>
    </source>
</evidence>
<dbReference type="InterPro" id="IPR011990">
    <property type="entry name" value="TPR-like_helical_dom_sf"/>
</dbReference>
<feature type="domain" description="CobQ/CobB/MinD/ParA nucleotide binding" evidence="2">
    <location>
        <begin position="11"/>
        <end position="60"/>
    </location>
</feature>
<name>A0ABT5F0Y0_9BACT</name>
<reference evidence="3 4" key="1">
    <citation type="submission" date="2022-11" db="EMBL/GenBank/DDBJ databases">
        <title>Minimal conservation of predation-associated metabolite biosynthetic gene clusters underscores biosynthetic potential of Myxococcota including descriptions for ten novel species: Archangium lansinium sp. nov., Myxococcus landrumus sp. nov., Nannocystis bai.</title>
        <authorList>
            <person name="Ahearne A."/>
            <person name="Stevens C."/>
            <person name="Dowd S."/>
        </authorList>
    </citation>
    <scope>NUCLEOTIDE SEQUENCE [LARGE SCALE GENOMIC DNA]</scope>
    <source>
        <strain evidence="3 4">RJM3</strain>
    </source>
</reference>
<gene>
    <name evidence="3" type="ORF">POL67_36225</name>
</gene>
<dbReference type="Pfam" id="PF01656">
    <property type="entry name" value="CbiA"/>
    <property type="match status" value="1"/>
</dbReference>